<accession>A0A1Y0IEW1</accession>
<feature type="domain" description="N-acetyltransferase" evidence="1">
    <location>
        <begin position="1"/>
        <end position="128"/>
    </location>
</feature>
<dbReference type="Proteomes" id="UP000196027">
    <property type="component" value="Chromosome"/>
</dbReference>
<dbReference type="SUPFAM" id="SSF55729">
    <property type="entry name" value="Acyl-CoA N-acyltransferases (Nat)"/>
    <property type="match status" value="1"/>
</dbReference>
<dbReference type="CDD" id="cd04301">
    <property type="entry name" value="NAT_SF"/>
    <property type="match status" value="1"/>
</dbReference>
<evidence type="ECO:0000313" key="2">
    <source>
        <dbReference type="EMBL" id="ARU59078.1"/>
    </source>
</evidence>
<dbReference type="GO" id="GO:0016747">
    <property type="term" value="F:acyltransferase activity, transferring groups other than amino-acyl groups"/>
    <property type="evidence" value="ECO:0007669"/>
    <property type="project" value="InterPro"/>
</dbReference>
<sequence length="128" mass="15025">MWRASKHHALGIADQHDLDSYRYFLTEILVPDFTVQFARETSTGQIIGIFVFNATEINQLYIHPDYQRQRIGSQFIQRAKDLCTTTLELNTFEQNLNARHFYEKHGFEIIGGDSKNEEGLPDLRYRWG</sequence>
<dbReference type="Pfam" id="PF13508">
    <property type="entry name" value="Acetyltransf_7"/>
    <property type="match status" value="1"/>
</dbReference>
<protein>
    <submittedName>
        <fullName evidence="2">GNAT family acetyltransferase</fullName>
    </submittedName>
</protein>
<dbReference type="InterPro" id="IPR016181">
    <property type="entry name" value="Acyl_CoA_acyltransferase"/>
</dbReference>
<dbReference type="InterPro" id="IPR000182">
    <property type="entry name" value="GNAT_dom"/>
</dbReference>
<keyword evidence="3" id="KW-1185">Reference proteome</keyword>
<gene>
    <name evidence="2" type="ORF">OLMES_5094</name>
</gene>
<organism evidence="2 3">
    <name type="scientific">Oleiphilus messinensis</name>
    <dbReference type="NCBI Taxonomy" id="141451"/>
    <lineage>
        <taxon>Bacteria</taxon>
        <taxon>Pseudomonadati</taxon>
        <taxon>Pseudomonadota</taxon>
        <taxon>Gammaproteobacteria</taxon>
        <taxon>Oceanospirillales</taxon>
        <taxon>Oleiphilaceae</taxon>
        <taxon>Oleiphilus</taxon>
    </lineage>
</organism>
<reference evidence="2 3" key="1">
    <citation type="submission" date="2017-05" db="EMBL/GenBank/DDBJ databases">
        <title>Genomic insights into alkan degradation activity of Oleiphilus messinensis.</title>
        <authorList>
            <person name="Kozyavkin S.A."/>
            <person name="Slesarev A.I."/>
            <person name="Golyshin P.N."/>
            <person name="Korzhenkov A."/>
            <person name="Golyshina O.N."/>
            <person name="Toshchakov S.V."/>
        </authorList>
    </citation>
    <scope>NUCLEOTIDE SEQUENCE [LARGE SCALE GENOMIC DNA]</scope>
    <source>
        <strain evidence="2 3">ME102</strain>
    </source>
</reference>
<dbReference type="KEGG" id="ome:OLMES_5094"/>
<proteinExistence type="predicted"/>
<evidence type="ECO:0000313" key="3">
    <source>
        <dbReference type="Proteomes" id="UP000196027"/>
    </source>
</evidence>
<dbReference type="PROSITE" id="PS51186">
    <property type="entry name" value="GNAT"/>
    <property type="match status" value="1"/>
</dbReference>
<dbReference type="EMBL" id="CP021425">
    <property type="protein sequence ID" value="ARU59078.1"/>
    <property type="molecule type" value="Genomic_DNA"/>
</dbReference>
<dbReference type="Gene3D" id="3.40.630.30">
    <property type="match status" value="1"/>
</dbReference>
<dbReference type="AlphaFoldDB" id="A0A1Y0IEW1"/>
<keyword evidence="2" id="KW-0808">Transferase</keyword>
<name>A0A1Y0IEW1_9GAMM</name>
<evidence type="ECO:0000259" key="1">
    <source>
        <dbReference type="PROSITE" id="PS51186"/>
    </source>
</evidence>